<sequence length="189" mass="21025">MNPQITNLVIILGMMQVSKRVPFEDPTVLNYIRAMYILSNIIILGLYFLTGQKIKSKNDQTTLKYVEPAPPMSGEEPKLITTTVREYDQSQLKTSYKSVLMGVGMMAVMHLYFKYTNPLLVQSILPLKGALESKLVQIHVFGKPAIGDLKRPFKAAGLMSAMNGGAEVKTDKKSLEQAEKNSRGGVKEE</sequence>
<dbReference type="PANTHER" id="PTHR28112:SF1">
    <property type="entry name" value="SRP-INDEPENDENT TARGETING PROTEIN 3"/>
    <property type="match status" value="1"/>
</dbReference>
<organism evidence="3 4">
    <name type="scientific">Ascodesmis nigricans</name>
    <dbReference type="NCBI Taxonomy" id="341454"/>
    <lineage>
        <taxon>Eukaryota</taxon>
        <taxon>Fungi</taxon>
        <taxon>Dikarya</taxon>
        <taxon>Ascomycota</taxon>
        <taxon>Pezizomycotina</taxon>
        <taxon>Pezizomycetes</taxon>
        <taxon>Pezizales</taxon>
        <taxon>Ascodesmidaceae</taxon>
        <taxon>Ascodesmis</taxon>
    </lineage>
</organism>
<dbReference type="InParanoid" id="A0A4S2MQX3"/>
<dbReference type="PANTHER" id="PTHR28112">
    <property type="entry name" value="SRP-INDEPENDENT TARGETING PROTEIN 3"/>
    <property type="match status" value="1"/>
</dbReference>
<dbReference type="PIRSF" id="PIRSF008756">
    <property type="entry name" value="P_tr_PHO88"/>
    <property type="match status" value="1"/>
</dbReference>
<evidence type="ECO:0000313" key="3">
    <source>
        <dbReference type="EMBL" id="TGZ77028.1"/>
    </source>
</evidence>
<dbReference type="InterPro" id="IPR012098">
    <property type="entry name" value="SND3_fun"/>
</dbReference>
<reference evidence="3 4" key="1">
    <citation type="submission" date="2019-04" db="EMBL/GenBank/DDBJ databases">
        <title>Comparative genomics and transcriptomics to analyze fruiting body development in filamentous ascomycetes.</title>
        <authorList>
            <consortium name="DOE Joint Genome Institute"/>
            <person name="Lutkenhaus R."/>
            <person name="Traeger S."/>
            <person name="Breuer J."/>
            <person name="Kuo A."/>
            <person name="Lipzen A."/>
            <person name="Pangilinan J."/>
            <person name="Dilworth D."/>
            <person name="Sandor L."/>
            <person name="Poggeler S."/>
            <person name="Barry K."/>
            <person name="Grigoriev I.V."/>
            <person name="Nowrousian M."/>
        </authorList>
    </citation>
    <scope>NUCLEOTIDE SEQUENCE [LARGE SCALE GENOMIC DNA]</scope>
    <source>
        <strain evidence="3 4">CBS 389.68</strain>
    </source>
</reference>
<gene>
    <name evidence="3" type="ORF">EX30DRAFT_344479</name>
</gene>
<keyword evidence="2" id="KW-1133">Transmembrane helix</keyword>
<feature type="transmembrane region" description="Helical" evidence="2">
    <location>
        <begin position="31"/>
        <end position="49"/>
    </location>
</feature>
<dbReference type="GO" id="GO:0045047">
    <property type="term" value="P:protein targeting to ER"/>
    <property type="evidence" value="ECO:0007669"/>
    <property type="project" value="InterPro"/>
</dbReference>
<keyword evidence="2" id="KW-0472">Membrane</keyword>
<evidence type="ECO:0000256" key="1">
    <source>
        <dbReference type="SAM" id="MobiDB-lite"/>
    </source>
</evidence>
<dbReference type="STRING" id="341454.A0A4S2MQX3"/>
<dbReference type="AlphaFoldDB" id="A0A4S2MQX3"/>
<keyword evidence="2" id="KW-0812">Transmembrane</keyword>
<feature type="compositionally biased region" description="Basic and acidic residues" evidence="1">
    <location>
        <begin position="168"/>
        <end position="189"/>
    </location>
</feature>
<evidence type="ECO:0000256" key="2">
    <source>
        <dbReference type="SAM" id="Phobius"/>
    </source>
</evidence>
<accession>A0A4S2MQX3</accession>
<proteinExistence type="predicted"/>
<keyword evidence="4" id="KW-1185">Reference proteome</keyword>
<protein>
    <submittedName>
        <fullName evidence="3">Inorganic phosphate transport PHO88</fullName>
    </submittedName>
</protein>
<feature type="region of interest" description="Disordered" evidence="1">
    <location>
        <begin position="166"/>
        <end position="189"/>
    </location>
</feature>
<dbReference type="GO" id="GO:0005739">
    <property type="term" value="C:mitochondrion"/>
    <property type="evidence" value="ECO:0007669"/>
    <property type="project" value="TreeGrafter"/>
</dbReference>
<evidence type="ECO:0000313" key="4">
    <source>
        <dbReference type="Proteomes" id="UP000298138"/>
    </source>
</evidence>
<dbReference type="GO" id="GO:0005783">
    <property type="term" value="C:endoplasmic reticulum"/>
    <property type="evidence" value="ECO:0007669"/>
    <property type="project" value="InterPro"/>
</dbReference>
<dbReference type="EMBL" id="ML220161">
    <property type="protein sequence ID" value="TGZ77028.1"/>
    <property type="molecule type" value="Genomic_DNA"/>
</dbReference>
<dbReference type="Proteomes" id="UP000298138">
    <property type="component" value="Unassembled WGS sequence"/>
</dbReference>
<name>A0A4S2MQX3_9PEZI</name>
<dbReference type="Pfam" id="PF10032">
    <property type="entry name" value="Pho88"/>
    <property type="match status" value="1"/>
</dbReference>
<dbReference type="FunCoup" id="A0A4S2MQX3">
    <property type="interactions" value="218"/>
</dbReference>
<dbReference type="OrthoDB" id="18139at2759"/>